<dbReference type="PANTHER" id="PTHR23155">
    <property type="entry name" value="DISEASE RESISTANCE PROTEIN RP"/>
    <property type="match status" value="1"/>
</dbReference>
<feature type="domain" description="Disease resistance N-terminal" evidence="8">
    <location>
        <begin position="6"/>
        <end position="89"/>
    </location>
</feature>
<evidence type="ECO:0000256" key="5">
    <source>
        <dbReference type="ARBA" id="ARBA00022821"/>
    </source>
</evidence>
<evidence type="ECO:0000256" key="1">
    <source>
        <dbReference type="ARBA" id="ARBA00008894"/>
    </source>
</evidence>
<keyword evidence="4" id="KW-0547">Nucleotide-binding</keyword>
<dbReference type="Pfam" id="PF23598">
    <property type="entry name" value="LRR_14"/>
    <property type="match status" value="1"/>
</dbReference>
<dbReference type="InterPro" id="IPR055414">
    <property type="entry name" value="LRR_R13L4/SHOC2-like"/>
</dbReference>
<comment type="caution">
    <text evidence="11">The sequence shown here is derived from an EMBL/GenBank/DDBJ whole genome shotgun (WGS) entry which is preliminary data.</text>
</comment>
<dbReference type="InterPro" id="IPR042197">
    <property type="entry name" value="Apaf_helical"/>
</dbReference>
<evidence type="ECO:0000256" key="2">
    <source>
        <dbReference type="ARBA" id="ARBA00022614"/>
    </source>
</evidence>
<keyword evidence="12" id="KW-1185">Reference proteome</keyword>
<dbReference type="InterPro" id="IPR038005">
    <property type="entry name" value="RX-like_CC"/>
</dbReference>
<feature type="domain" description="Disease resistance R13L4/SHOC-2-like LRR" evidence="10">
    <location>
        <begin position="511"/>
        <end position="863"/>
    </location>
</feature>
<evidence type="ECO:0000313" key="11">
    <source>
        <dbReference type="EMBL" id="TVU25006.1"/>
    </source>
</evidence>
<dbReference type="InterPro" id="IPR044974">
    <property type="entry name" value="Disease_R_plants"/>
</dbReference>
<dbReference type="SUPFAM" id="SSF52540">
    <property type="entry name" value="P-loop containing nucleoside triphosphate hydrolases"/>
    <property type="match status" value="1"/>
</dbReference>
<dbReference type="Pfam" id="PF00931">
    <property type="entry name" value="NB-ARC"/>
    <property type="match status" value="1"/>
</dbReference>
<dbReference type="Proteomes" id="UP000324897">
    <property type="component" value="Chromosome 2"/>
</dbReference>
<keyword evidence="3" id="KW-0677">Repeat</keyword>
<keyword evidence="5" id="KW-0611">Plant defense</keyword>
<dbReference type="Pfam" id="PF18052">
    <property type="entry name" value="Rx_N"/>
    <property type="match status" value="1"/>
</dbReference>
<dbReference type="GO" id="GO:0009626">
    <property type="term" value="P:plant-type hypersensitive response"/>
    <property type="evidence" value="ECO:0007669"/>
    <property type="project" value="UniProtKB-ARBA"/>
</dbReference>
<evidence type="ECO:0000259" key="8">
    <source>
        <dbReference type="Pfam" id="PF18052"/>
    </source>
</evidence>
<evidence type="ECO:0000256" key="4">
    <source>
        <dbReference type="ARBA" id="ARBA00022741"/>
    </source>
</evidence>
<dbReference type="InterPro" id="IPR036388">
    <property type="entry name" value="WH-like_DNA-bd_sf"/>
</dbReference>
<dbReference type="Gene3D" id="1.10.8.430">
    <property type="entry name" value="Helical domain of apoptotic protease-activating factors"/>
    <property type="match status" value="1"/>
</dbReference>
<accession>A0A5J9UN61</accession>
<dbReference type="OrthoDB" id="611041at2759"/>
<gene>
    <name evidence="11" type="ORF">EJB05_27480</name>
</gene>
<evidence type="ECO:0000259" key="7">
    <source>
        <dbReference type="Pfam" id="PF00931"/>
    </source>
</evidence>
<sequence>MDAQSALGSVLNKLTDLLAGECALLKGVRGEVSFLRSELNHMHALLQKCAAMENPDIQVKAWTKEVREVAYDIEDCVDKFLHGVGTDEHHGPGGIKGFFSSSAHRLKTLGTRHHVGKKIQELKARVIDIKEQRERYRLDHVAATSSDNLAVDPRLCALFAEEANLVGIDGPRDTLVRWLVEVSQTLDLKKILLDILSGVTKKDGDCVKERETWDAIRLIEKTRELLYHKRYLVIIDDIWSMAAWDILKCALPENNNCSRVIITTRIESVAKACCSLPIDFCYKIQSLSVFHSRSLFFKRIFGCADGCPVQLQDTSDGILEKCGGLPLAIVSIASLLASKSIHTVGYWEEVLASIGSGLQNNPDLESMKTILSLSYSDLPHYLKPCLLYLCIFPEDHCIERGSLVRRWIAEGFINEEYGQIVEDVAERYFNELINRSMIQPVDIGYDRKAEACRLHDMMLDLITSKANEENFVTIISPGNISSKQDSVVCRLSIHYQSGDPKFEKMGSLSRVRSFSIFGNFHNQTPPFSFFRVVRVLSLDCEFNNVVELSIICKQHQLKYLRLNGCELPVHIGELKCLETLELRNYSWELPSALAQLKNLRHLHVENPFRDDVKLPEGIGGMQALQTLSDFNICDSPVSAVQEIGSLKNLRELSISWNKAEPIDARYKEYLSSSLVKLSSYSLRSLTIYSQRATSVEFLESLSHPSYLLQQFWMWNSYFKRCPEWIAPLNRLMVLKLDVWELEDADLCLLGELPSLRHFVLWVVALRKEKIIIKATGFQNLEAFHLWLGLPCLTFEERSMPKLKTLKLSFSACGAKSYGSTHSGIEHLKSLTNVEVEIYKVGATRSNIEAADREIKHAIAKHPDNLKENVFHCSMDYIGEVMNDDNIVERFWLICRTASIAMKFKCRAAVTAMQCIAYG</sequence>
<dbReference type="GO" id="GO:0043531">
    <property type="term" value="F:ADP binding"/>
    <property type="evidence" value="ECO:0007669"/>
    <property type="project" value="InterPro"/>
</dbReference>
<evidence type="ECO:0008006" key="13">
    <source>
        <dbReference type="Google" id="ProtNLM"/>
    </source>
</evidence>
<evidence type="ECO:0000256" key="3">
    <source>
        <dbReference type="ARBA" id="ARBA00022737"/>
    </source>
</evidence>
<dbReference type="AlphaFoldDB" id="A0A5J9UN61"/>
<evidence type="ECO:0000313" key="12">
    <source>
        <dbReference type="Proteomes" id="UP000324897"/>
    </source>
</evidence>
<evidence type="ECO:0000259" key="9">
    <source>
        <dbReference type="Pfam" id="PF23559"/>
    </source>
</evidence>
<dbReference type="PANTHER" id="PTHR23155:SF1228">
    <property type="entry name" value="NB-ARC DOMAIN CONTAINING PROTEIN, EXPRESSED"/>
    <property type="match status" value="1"/>
</dbReference>
<dbReference type="InterPro" id="IPR041118">
    <property type="entry name" value="Rx_N"/>
</dbReference>
<feature type="non-terminal residue" evidence="11">
    <location>
        <position position="1"/>
    </location>
</feature>
<dbReference type="FunFam" id="1.10.10.10:FF:000322">
    <property type="entry name" value="Probable disease resistance protein At1g63360"/>
    <property type="match status" value="1"/>
</dbReference>
<proteinExistence type="inferred from homology"/>
<dbReference type="PRINTS" id="PR00364">
    <property type="entry name" value="DISEASERSIST"/>
</dbReference>
<dbReference type="EMBL" id="RWGY01000013">
    <property type="protein sequence ID" value="TVU25006.1"/>
    <property type="molecule type" value="Genomic_DNA"/>
</dbReference>
<dbReference type="InterPro" id="IPR032675">
    <property type="entry name" value="LRR_dom_sf"/>
</dbReference>
<evidence type="ECO:0000259" key="10">
    <source>
        <dbReference type="Pfam" id="PF23598"/>
    </source>
</evidence>
<dbReference type="SUPFAM" id="SSF52058">
    <property type="entry name" value="L domain-like"/>
    <property type="match status" value="1"/>
</dbReference>
<name>A0A5J9UN61_9POAL</name>
<feature type="domain" description="NB-ARC" evidence="7">
    <location>
        <begin position="179"/>
        <end position="296"/>
    </location>
</feature>
<dbReference type="CDD" id="cd14798">
    <property type="entry name" value="RX-CC_like"/>
    <property type="match status" value="1"/>
</dbReference>
<dbReference type="GO" id="GO:0002758">
    <property type="term" value="P:innate immune response-activating signaling pathway"/>
    <property type="evidence" value="ECO:0007669"/>
    <property type="project" value="UniProtKB-ARBA"/>
</dbReference>
<reference evidence="11 12" key="1">
    <citation type="journal article" date="2019" name="Sci. Rep.">
        <title>A high-quality genome of Eragrostis curvula grass provides insights into Poaceae evolution and supports new strategies to enhance forage quality.</title>
        <authorList>
            <person name="Carballo J."/>
            <person name="Santos B.A.C.M."/>
            <person name="Zappacosta D."/>
            <person name="Garbus I."/>
            <person name="Selva J.P."/>
            <person name="Gallo C.A."/>
            <person name="Diaz A."/>
            <person name="Albertini E."/>
            <person name="Caccamo M."/>
            <person name="Echenique V."/>
        </authorList>
    </citation>
    <scope>NUCLEOTIDE SEQUENCE [LARGE SCALE GENOMIC DNA]</scope>
    <source>
        <strain evidence="12">cv. Victoria</strain>
        <tissue evidence="11">Leaf</tissue>
    </source>
</reference>
<dbReference type="InterPro" id="IPR002182">
    <property type="entry name" value="NB-ARC"/>
</dbReference>
<dbReference type="GO" id="GO:0042742">
    <property type="term" value="P:defense response to bacterium"/>
    <property type="evidence" value="ECO:0007669"/>
    <property type="project" value="UniProtKB-ARBA"/>
</dbReference>
<dbReference type="Pfam" id="PF23559">
    <property type="entry name" value="WHD_DRP"/>
    <property type="match status" value="1"/>
</dbReference>
<dbReference type="InterPro" id="IPR027417">
    <property type="entry name" value="P-loop_NTPase"/>
</dbReference>
<feature type="domain" description="Disease resistance protein winged helix" evidence="9">
    <location>
        <begin position="391"/>
        <end position="462"/>
    </location>
</feature>
<evidence type="ECO:0000256" key="6">
    <source>
        <dbReference type="ARBA" id="ARBA00023054"/>
    </source>
</evidence>
<keyword evidence="2" id="KW-0433">Leucine-rich repeat</keyword>
<dbReference type="Gene3D" id="1.20.5.4130">
    <property type="match status" value="1"/>
</dbReference>
<dbReference type="Gene3D" id="3.40.50.300">
    <property type="entry name" value="P-loop containing nucleotide triphosphate hydrolases"/>
    <property type="match status" value="1"/>
</dbReference>
<dbReference type="InterPro" id="IPR058922">
    <property type="entry name" value="WHD_DRP"/>
</dbReference>
<comment type="similarity">
    <text evidence="1">Belongs to the disease resistance NB-LRR family.</text>
</comment>
<keyword evidence="6" id="KW-0175">Coiled coil</keyword>
<organism evidence="11 12">
    <name type="scientific">Eragrostis curvula</name>
    <name type="common">weeping love grass</name>
    <dbReference type="NCBI Taxonomy" id="38414"/>
    <lineage>
        <taxon>Eukaryota</taxon>
        <taxon>Viridiplantae</taxon>
        <taxon>Streptophyta</taxon>
        <taxon>Embryophyta</taxon>
        <taxon>Tracheophyta</taxon>
        <taxon>Spermatophyta</taxon>
        <taxon>Magnoliopsida</taxon>
        <taxon>Liliopsida</taxon>
        <taxon>Poales</taxon>
        <taxon>Poaceae</taxon>
        <taxon>PACMAD clade</taxon>
        <taxon>Chloridoideae</taxon>
        <taxon>Eragrostideae</taxon>
        <taxon>Eragrostidinae</taxon>
        <taxon>Eragrostis</taxon>
    </lineage>
</organism>
<dbReference type="Gene3D" id="1.10.10.10">
    <property type="entry name" value="Winged helix-like DNA-binding domain superfamily/Winged helix DNA-binding domain"/>
    <property type="match status" value="1"/>
</dbReference>
<protein>
    <recommendedName>
        <fullName evidence="13">NB-ARC domain-containing protein</fullName>
    </recommendedName>
</protein>
<dbReference type="Gramene" id="TVU25006">
    <property type="protein sequence ID" value="TVU25006"/>
    <property type="gene ID" value="EJB05_27480"/>
</dbReference>
<dbReference type="Gene3D" id="3.80.10.10">
    <property type="entry name" value="Ribonuclease Inhibitor"/>
    <property type="match status" value="1"/>
</dbReference>